<dbReference type="InterPro" id="IPR035778">
    <property type="entry name" value="SPRY_hnRNP_U"/>
</dbReference>
<dbReference type="Pfam" id="PF13671">
    <property type="entry name" value="AAA_33"/>
    <property type="match status" value="1"/>
</dbReference>
<feature type="domain" description="B30.2/SPRY" evidence="4">
    <location>
        <begin position="349"/>
        <end position="568"/>
    </location>
</feature>
<feature type="compositionally biased region" description="Low complexity" evidence="3">
    <location>
        <begin position="922"/>
        <end position="932"/>
    </location>
</feature>
<feature type="compositionally biased region" description="Low complexity" evidence="3">
    <location>
        <begin position="829"/>
        <end position="842"/>
    </location>
</feature>
<feature type="compositionally biased region" description="Gly residues" evidence="3">
    <location>
        <begin position="843"/>
        <end position="892"/>
    </location>
</feature>
<reference evidence="5 6" key="1">
    <citation type="submission" date="2020-02" db="EMBL/GenBank/DDBJ databases">
        <authorList>
            <person name="Ferguson B K."/>
        </authorList>
    </citation>
    <scope>NUCLEOTIDE SEQUENCE [LARGE SCALE GENOMIC DNA]</scope>
</reference>
<dbReference type="Pfam" id="PF00622">
    <property type="entry name" value="SPRY"/>
    <property type="match status" value="1"/>
</dbReference>
<dbReference type="SMART" id="SM00449">
    <property type="entry name" value="SPRY"/>
    <property type="match status" value="1"/>
</dbReference>
<feature type="compositionally biased region" description="Polar residues" evidence="3">
    <location>
        <begin position="185"/>
        <end position="209"/>
    </location>
</feature>
<feature type="compositionally biased region" description="Basic and acidic residues" evidence="3">
    <location>
        <begin position="1"/>
        <end position="17"/>
    </location>
</feature>
<feature type="compositionally biased region" description="Polar residues" evidence="3">
    <location>
        <begin position="38"/>
        <end position="47"/>
    </location>
</feature>
<dbReference type="AlphaFoldDB" id="A0A6H5IA71"/>
<feature type="compositionally biased region" description="Low complexity" evidence="3">
    <location>
        <begin position="232"/>
        <end position="252"/>
    </location>
</feature>
<feature type="region of interest" description="Disordered" evidence="3">
    <location>
        <begin position="777"/>
        <end position="1019"/>
    </location>
</feature>
<dbReference type="EMBL" id="CADCXV010000731">
    <property type="protein sequence ID" value="CAB0034058.1"/>
    <property type="molecule type" value="Genomic_DNA"/>
</dbReference>
<feature type="compositionally biased region" description="Low complexity" evidence="3">
    <location>
        <begin position="983"/>
        <end position="1019"/>
    </location>
</feature>
<gene>
    <name evidence="5" type="ORF">TBRA_LOCUS5956</name>
</gene>
<feature type="region of interest" description="Disordered" evidence="3">
    <location>
        <begin position="1"/>
        <end position="373"/>
    </location>
</feature>
<feature type="compositionally biased region" description="Basic and acidic residues" evidence="3">
    <location>
        <begin position="89"/>
        <end position="100"/>
    </location>
</feature>
<dbReference type="PROSITE" id="PS50188">
    <property type="entry name" value="B302_SPRY"/>
    <property type="match status" value="1"/>
</dbReference>
<name>A0A6H5IA71_9HYME</name>
<feature type="compositionally biased region" description="Basic and acidic residues" evidence="3">
    <location>
        <begin position="108"/>
        <end position="125"/>
    </location>
</feature>
<dbReference type="Gene3D" id="2.60.120.920">
    <property type="match status" value="1"/>
</dbReference>
<dbReference type="InterPro" id="IPR027417">
    <property type="entry name" value="P-loop_NTPase"/>
</dbReference>
<feature type="compositionally biased region" description="Basic and acidic residues" evidence="3">
    <location>
        <begin position="895"/>
        <end position="905"/>
    </location>
</feature>
<dbReference type="InterPro" id="IPR003877">
    <property type="entry name" value="SPRY_dom"/>
</dbReference>
<evidence type="ECO:0000313" key="6">
    <source>
        <dbReference type="Proteomes" id="UP000479190"/>
    </source>
</evidence>
<dbReference type="SUPFAM" id="SSF49899">
    <property type="entry name" value="Concanavalin A-like lectins/glucanases"/>
    <property type="match status" value="1"/>
</dbReference>
<feature type="compositionally biased region" description="Polar residues" evidence="3">
    <location>
        <begin position="777"/>
        <end position="791"/>
    </location>
</feature>
<feature type="compositionally biased region" description="Low complexity" evidence="3">
    <location>
        <begin position="61"/>
        <end position="70"/>
    </location>
</feature>
<dbReference type="Proteomes" id="UP000479190">
    <property type="component" value="Unassembled WGS sequence"/>
</dbReference>
<keyword evidence="2" id="KW-0539">Nucleus</keyword>
<proteinExistence type="predicted"/>
<feature type="compositionally biased region" description="Low complexity" evidence="3">
    <location>
        <begin position="293"/>
        <end position="305"/>
    </location>
</feature>
<feature type="compositionally biased region" description="Basic and acidic residues" evidence="3">
    <location>
        <begin position="802"/>
        <end position="828"/>
    </location>
</feature>
<dbReference type="InterPro" id="IPR013320">
    <property type="entry name" value="ConA-like_dom_sf"/>
</dbReference>
<sequence length="1019" mass="112680">MTALKDIKESESSKSDQDQESEEDQQEPQRRLPPRTPSRASRQSSREPTTPAKTPTRRSSSRSSLNRQSPAKQLHAEVEITPVLEPIVEEEKMSPKKESSTAESDVSSPKKEKASMDEDAKEKDLTNSPQKETPKKESTLVQAKSPEAKLEIVKEAEKHENEEESQLITKRSTEEVQKEMAVTPASEQTTSSPLKSDAQSPVKSTTQAVKVSESPIKIGSPSPQKVEPMTQSSLKTVPVSPVKSVPQSPIKSNVQDLAQPDPHNPTKTDANSPCKSIEQTPEQAHLQSPSKVAEQSSENQAASESPSKKQKTEEEEAMQIEEEPNEKQEENDDKSMETDQSDDKSNDKKRKRSPSPQEDTPRAPPIARPENEPLLKEDELLLSWYDSDLHLVLNPMTYLSASPMQGDGFNFMWAGARLSHGFNKGKIYYEAKVASEFNNIASGPRDTTGALPDDGEQIPSLMRLGWSTMGTSLQLGEEKLSYGYEGTGKKCTNNEFTEYGKSFAKNDIIGCYADFDTDDNITLTYTVNGEVQDPAFVIKKEELEGKALFPHILIRNCTVNLNLGQEEPWSNNILEGYQVLQKVDVNDRIVGPRRPTKRDECEVILLCGLPFSGKTDWAEKHMAEYPDKLYTVLGISNLLDKMKVEGQPFKSRFKGQWETVVEKCSRALGKLLESAPSRRRNYILDQQSNVYGSAQKRKMRNFYGFHRKAVVLISNDDETKTRMAKRKEETNNEEIRESSMLEVKAIINAPVVGESFEEVIWYPVSEEEGKRLIETYNQEGKSAGYGQNQSSQHKRSRYDNNGQKDHRNNRDNRDNRDRRPSNYNERRSGAGSWRGGSSRSGGSSSGGGGGHWRGGGGGGGMRGPPMRHGGGGGGSGGYGSPGGWRGGRGGSGQRNNDRRNNDRRWGGYQNNWSGQSGGYPGGYQSSGAASWNQGGGQQAWGGASNWKAYGAQNNYTSDSYGQQGGYGNGNWSSWSGGQGGQGQYYNQQQQQQYWGGQTQQQSGQITGSQTQSGQPAVKK</sequence>
<dbReference type="OrthoDB" id="445357at2759"/>
<dbReference type="GO" id="GO:0005634">
    <property type="term" value="C:nucleus"/>
    <property type="evidence" value="ECO:0007669"/>
    <property type="project" value="UniProtKB-SubCell"/>
</dbReference>
<dbReference type="InterPro" id="IPR001870">
    <property type="entry name" value="B30.2/SPRY"/>
</dbReference>
<feature type="compositionally biased region" description="Polar residues" evidence="3">
    <location>
        <begin position="265"/>
        <end position="290"/>
    </location>
</feature>
<evidence type="ECO:0000256" key="3">
    <source>
        <dbReference type="SAM" id="MobiDB-lite"/>
    </source>
</evidence>
<dbReference type="PANTHER" id="PTHR12381:SF56">
    <property type="entry name" value="B30.2_SPRY DOMAIN-CONTAINING PROTEIN-RELATED"/>
    <property type="match status" value="1"/>
</dbReference>
<dbReference type="GO" id="GO:0003723">
    <property type="term" value="F:RNA binding"/>
    <property type="evidence" value="ECO:0007669"/>
    <property type="project" value="TreeGrafter"/>
</dbReference>
<evidence type="ECO:0000259" key="4">
    <source>
        <dbReference type="PROSITE" id="PS50188"/>
    </source>
</evidence>
<organism evidence="5 6">
    <name type="scientific">Trichogramma brassicae</name>
    <dbReference type="NCBI Taxonomy" id="86971"/>
    <lineage>
        <taxon>Eukaryota</taxon>
        <taxon>Metazoa</taxon>
        <taxon>Ecdysozoa</taxon>
        <taxon>Arthropoda</taxon>
        <taxon>Hexapoda</taxon>
        <taxon>Insecta</taxon>
        <taxon>Pterygota</taxon>
        <taxon>Neoptera</taxon>
        <taxon>Endopterygota</taxon>
        <taxon>Hymenoptera</taxon>
        <taxon>Apocrita</taxon>
        <taxon>Proctotrupomorpha</taxon>
        <taxon>Chalcidoidea</taxon>
        <taxon>Trichogrammatidae</taxon>
        <taxon>Trichogramma</taxon>
    </lineage>
</organism>
<feature type="compositionally biased region" description="Acidic residues" evidence="3">
    <location>
        <begin position="313"/>
        <end position="324"/>
    </location>
</feature>
<feature type="compositionally biased region" description="Basic and acidic residues" evidence="3">
    <location>
        <begin position="325"/>
        <end position="346"/>
    </location>
</feature>
<dbReference type="CDD" id="cd12884">
    <property type="entry name" value="SPRY_hnRNP"/>
    <property type="match status" value="1"/>
</dbReference>
<protein>
    <recommendedName>
        <fullName evidence="4">B30.2/SPRY domain-containing protein</fullName>
    </recommendedName>
</protein>
<evidence type="ECO:0000313" key="5">
    <source>
        <dbReference type="EMBL" id="CAB0034058.1"/>
    </source>
</evidence>
<evidence type="ECO:0000256" key="2">
    <source>
        <dbReference type="ARBA" id="ARBA00023242"/>
    </source>
</evidence>
<dbReference type="GO" id="GO:0000380">
    <property type="term" value="P:alternative mRNA splicing, via spliceosome"/>
    <property type="evidence" value="ECO:0007669"/>
    <property type="project" value="TreeGrafter"/>
</dbReference>
<accession>A0A6H5IA71</accession>
<dbReference type="PANTHER" id="PTHR12381">
    <property type="entry name" value="HETEROGENEOUS NUCLEAR RIBONUCLEOPROTEIN U FAMILY MEMBER"/>
    <property type="match status" value="1"/>
</dbReference>
<comment type="subcellular location">
    <subcellularLocation>
        <location evidence="1">Nucleus</location>
    </subcellularLocation>
</comment>
<feature type="compositionally biased region" description="Basic and acidic residues" evidence="3">
    <location>
        <begin position="146"/>
        <end position="161"/>
    </location>
</feature>
<dbReference type="InterPro" id="IPR043136">
    <property type="entry name" value="B30.2/SPRY_sf"/>
</dbReference>
<dbReference type="Gene3D" id="3.40.50.300">
    <property type="entry name" value="P-loop containing nucleotide triphosphate hydrolases"/>
    <property type="match status" value="1"/>
</dbReference>
<keyword evidence="6" id="KW-1185">Reference proteome</keyword>
<evidence type="ECO:0000256" key="1">
    <source>
        <dbReference type="ARBA" id="ARBA00004123"/>
    </source>
</evidence>